<dbReference type="OrthoDB" id="378081at2157"/>
<proteinExistence type="predicted"/>
<dbReference type="Proteomes" id="UP000766550">
    <property type="component" value="Unassembled WGS sequence"/>
</dbReference>
<comment type="caution">
    <text evidence="2">The sequence shown here is derived from an EMBL/GenBank/DDBJ whole genome shotgun (WGS) entry which is preliminary data.</text>
</comment>
<feature type="transmembrane region" description="Helical" evidence="1">
    <location>
        <begin position="90"/>
        <end position="106"/>
    </location>
</feature>
<accession>A0A8J7Y748</accession>
<gene>
    <name evidence="2" type="ORF">KTS45_01645</name>
</gene>
<evidence type="ECO:0000313" key="3">
    <source>
        <dbReference type="Proteomes" id="UP000766550"/>
    </source>
</evidence>
<feature type="transmembrane region" description="Helical" evidence="1">
    <location>
        <begin position="37"/>
        <end position="55"/>
    </location>
</feature>
<protein>
    <submittedName>
        <fullName evidence="2">Uncharacterized protein</fullName>
    </submittedName>
</protein>
<organism evidence="2 3">
    <name type="scientific">Haloarcula limicola</name>
    <dbReference type="NCBI Taxonomy" id="1429915"/>
    <lineage>
        <taxon>Archaea</taxon>
        <taxon>Methanobacteriati</taxon>
        <taxon>Methanobacteriota</taxon>
        <taxon>Stenosarchaea group</taxon>
        <taxon>Halobacteria</taxon>
        <taxon>Halobacteriales</taxon>
        <taxon>Haloarculaceae</taxon>
        <taxon>Haloarcula</taxon>
    </lineage>
</organism>
<keyword evidence="1" id="KW-0472">Membrane</keyword>
<keyword evidence="1" id="KW-1133">Transmembrane helix</keyword>
<feature type="transmembrane region" description="Helical" evidence="1">
    <location>
        <begin position="67"/>
        <end position="84"/>
    </location>
</feature>
<evidence type="ECO:0000313" key="2">
    <source>
        <dbReference type="EMBL" id="MBV0922893.1"/>
    </source>
</evidence>
<dbReference type="EMBL" id="JAHQXF010000001">
    <property type="protein sequence ID" value="MBV0922893.1"/>
    <property type="molecule type" value="Genomic_DNA"/>
</dbReference>
<dbReference type="AlphaFoldDB" id="A0A8J7Y748"/>
<sequence length="116" mass="12083">MPAPWPSDFDSASVVCALLTLLSAALVGRAVRAGDDLVAVSLLGVQTLYLFGAAVPRIHERVPHYRRSGAILLGGFGGVALLAGSSSDLPTLYVCLGICAAVDLYVERRSTALRGE</sequence>
<reference evidence="2 3" key="1">
    <citation type="submission" date="2021-06" db="EMBL/GenBank/DDBJ databases">
        <title>New haloarchaea isolates fom saline soil.</title>
        <authorList>
            <person name="Duran-Viseras A."/>
            <person name="Sanchez-Porro C.S."/>
            <person name="Ventosa A."/>
        </authorList>
    </citation>
    <scope>NUCLEOTIDE SEQUENCE [LARGE SCALE GENOMIC DNA]</scope>
    <source>
        <strain evidence="2 3">JCM 183640</strain>
    </source>
</reference>
<name>A0A8J7Y748_9EURY</name>
<keyword evidence="3" id="KW-1185">Reference proteome</keyword>
<evidence type="ECO:0000256" key="1">
    <source>
        <dbReference type="SAM" id="Phobius"/>
    </source>
</evidence>
<dbReference type="RefSeq" id="WP_162316062.1">
    <property type="nucleotide sequence ID" value="NZ_JAHQXF010000001.1"/>
</dbReference>
<keyword evidence="1" id="KW-0812">Transmembrane</keyword>